<dbReference type="GO" id="GO:0005634">
    <property type="term" value="C:nucleus"/>
    <property type="evidence" value="ECO:0007669"/>
    <property type="project" value="TreeGrafter"/>
</dbReference>
<proteinExistence type="predicted"/>
<evidence type="ECO:0000259" key="3">
    <source>
        <dbReference type="PROSITE" id="PS51896"/>
    </source>
</evidence>
<sequence>MPSPPLPTDMSPLMAELERIALAKSKIEEFDARRTSLADEIRRCKEGDSSLDDFRKLLHELTQEKMSHVEELRQINSDINTIEEAIKQTESDRQRAFETARRLLNETMRLKDQANVLGRNAGASELLADPVIPQEDLTKLMLDQQLRIAAPASNASSAFGQLMMGSGDGGFTVMSQGLPTMVPYDPPRLVDSVVAGGSSNAASNSAKHQPLPPMKTCQSCQQQIHRNAPICPMCKSKSRSKNPKKPKRKADD</sequence>
<feature type="compositionally biased region" description="Low complexity" evidence="2">
    <location>
        <begin position="193"/>
        <end position="206"/>
    </location>
</feature>
<feature type="domain" description="C4H2-type" evidence="3">
    <location>
        <begin position="209"/>
        <end position="251"/>
    </location>
</feature>
<evidence type="ECO:0000256" key="2">
    <source>
        <dbReference type="SAM" id="MobiDB-lite"/>
    </source>
</evidence>
<organism evidence="4 5">
    <name type="scientific">Plectus sambesii</name>
    <dbReference type="NCBI Taxonomy" id="2011161"/>
    <lineage>
        <taxon>Eukaryota</taxon>
        <taxon>Metazoa</taxon>
        <taxon>Ecdysozoa</taxon>
        <taxon>Nematoda</taxon>
        <taxon>Chromadorea</taxon>
        <taxon>Plectida</taxon>
        <taxon>Plectina</taxon>
        <taxon>Plectoidea</taxon>
        <taxon>Plectidae</taxon>
        <taxon>Plectus</taxon>
    </lineage>
</organism>
<dbReference type="PROSITE" id="PS51896">
    <property type="entry name" value="ZF_C4H2"/>
    <property type="match status" value="1"/>
</dbReference>
<keyword evidence="1" id="KW-0175">Coiled coil</keyword>
<dbReference type="AlphaFoldDB" id="A0A914X8X4"/>
<dbReference type="WBParaSite" id="PSAMB.scaffold6921size8585.g29335.t1">
    <property type="protein sequence ID" value="PSAMB.scaffold6921size8585.g29335.t1"/>
    <property type="gene ID" value="PSAMB.scaffold6921size8585.g29335"/>
</dbReference>
<accession>A0A914X8X4</accession>
<keyword evidence="4" id="KW-1185">Reference proteome</keyword>
<name>A0A914X8X4_9BILA</name>
<dbReference type="PANTHER" id="PTHR31058">
    <property type="entry name" value="ZINC FINGER C4H2 DOMAIN-CONTAINING PROTEIN"/>
    <property type="match status" value="1"/>
</dbReference>
<feature type="region of interest" description="Disordered" evidence="2">
    <location>
        <begin position="231"/>
        <end position="252"/>
    </location>
</feature>
<dbReference type="GO" id="GO:0045666">
    <property type="term" value="P:positive regulation of neuron differentiation"/>
    <property type="evidence" value="ECO:0007669"/>
    <property type="project" value="TreeGrafter"/>
</dbReference>
<feature type="coiled-coil region" evidence="1">
    <location>
        <begin position="51"/>
        <end position="106"/>
    </location>
</feature>
<dbReference type="InterPro" id="IPR018482">
    <property type="entry name" value="Znf-C4H2"/>
</dbReference>
<reference evidence="5" key="1">
    <citation type="submission" date="2022-11" db="UniProtKB">
        <authorList>
            <consortium name="WormBaseParasite"/>
        </authorList>
    </citation>
    <scope>IDENTIFICATION</scope>
</reference>
<evidence type="ECO:0000313" key="5">
    <source>
        <dbReference type="WBParaSite" id="PSAMB.scaffold6921size8585.g29335.t1"/>
    </source>
</evidence>
<feature type="region of interest" description="Disordered" evidence="2">
    <location>
        <begin position="193"/>
        <end position="214"/>
    </location>
</feature>
<dbReference type="InterPro" id="IPR044069">
    <property type="entry name" value="ZF_C4H2"/>
</dbReference>
<dbReference type="PANTHER" id="PTHR31058:SF2">
    <property type="entry name" value="ZINC FINGER C4H2 DOMAIN-CONTAINING PROTEIN"/>
    <property type="match status" value="1"/>
</dbReference>
<feature type="compositionally biased region" description="Basic residues" evidence="2">
    <location>
        <begin position="236"/>
        <end position="252"/>
    </location>
</feature>
<dbReference type="Proteomes" id="UP000887566">
    <property type="component" value="Unplaced"/>
</dbReference>
<dbReference type="Pfam" id="PF10146">
    <property type="entry name" value="zf-C4H2"/>
    <property type="match status" value="1"/>
</dbReference>
<evidence type="ECO:0000256" key="1">
    <source>
        <dbReference type="SAM" id="Coils"/>
    </source>
</evidence>
<protein>
    <submittedName>
        <fullName evidence="5">C4H2-type domain-containing protein</fullName>
    </submittedName>
</protein>
<evidence type="ECO:0000313" key="4">
    <source>
        <dbReference type="Proteomes" id="UP000887566"/>
    </source>
</evidence>